<evidence type="ECO:0000313" key="3">
    <source>
        <dbReference type="Proteomes" id="UP000825051"/>
    </source>
</evidence>
<dbReference type="Proteomes" id="UP000825051">
    <property type="component" value="Chromosome"/>
</dbReference>
<feature type="region of interest" description="Disordered" evidence="1">
    <location>
        <begin position="104"/>
        <end position="135"/>
    </location>
</feature>
<accession>A0A8F9TVQ6</accession>
<evidence type="ECO:0000256" key="1">
    <source>
        <dbReference type="SAM" id="MobiDB-lite"/>
    </source>
</evidence>
<dbReference type="AlphaFoldDB" id="A0A8F9TVQ6"/>
<organism evidence="2 3">
    <name type="scientific">Horticoccus luteus</name>
    <dbReference type="NCBI Taxonomy" id="2862869"/>
    <lineage>
        <taxon>Bacteria</taxon>
        <taxon>Pseudomonadati</taxon>
        <taxon>Verrucomicrobiota</taxon>
        <taxon>Opitutia</taxon>
        <taxon>Opitutales</taxon>
        <taxon>Opitutaceae</taxon>
        <taxon>Horticoccus</taxon>
    </lineage>
</organism>
<dbReference type="Pfam" id="PF02482">
    <property type="entry name" value="Ribosomal_S30AE"/>
    <property type="match status" value="1"/>
</dbReference>
<protein>
    <submittedName>
        <fullName evidence="2">Ribosome-associated translation inhibitor RaiA</fullName>
    </submittedName>
</protein>
<feature type="compositionally biased region" description="Basic and acidic residues" evidence="1">
    <location>
        <begin position="104"/>
        <end position="119"/>
    </location>
</feature>
<gene>
    <name evidence="2" type="primary">raiA</name>
    <name evidence="2" type="ORF">K0B96_15295</name>
</gene>
<name>A0A8F9TVQ6_9BACT</name>
<dbReference type="SUPFAM" id="SSF69754">
    <property type="entry name" value="Ribosome binding protein Y (YfiA homologue)"/>
    <property type="match status" value="1"/>
</dbReference>
<reference evidence="2" key="1">
    <citation type="submission" date="2021-08" db="EMBL/GenBank/DDBJ databases">
        <title>Genome of a novel bacterium of the phylum Verrucomicrobia, Oleiharenicola sp. KSB-15.</title>
        <authorList>
            <person name="Chung J.-H."/>
            <person name="Ahn J.-H."/>
            <person name="Yoon Y."/>
            <person name="Kim D.-Y."/>
            <person name="An S.-H."/>
            <person name="Park I."/>
            <person name="Yeon J."/>
        </authorList>
    </citation>
    <scope>NUCLEOTIDE SEQUENCE</scope>
    <source>
        <strain evidence="2">KSB-15</strain>
    </source>
</reference>
<sequence>MKPSADPATLASKIIVRGLHLDLTEALHNAALSKAERLLRHEERIIRIRIDLDHDKTRSAGTHFIARGSMEISGPDIFASAESDDAYKSLDLLVEKLDRMLRKRAADSKGKRNHPHDVDLGAPLPKTSAAESDAG</sequence>
<evidence type="ECO:0000313" key="2">
    <source>
        <dbReference type="EMBL" id="QYM78649.1"/>
    </source>
</evidence>
<dbReference type="Gene3D" id="3.30.160.100">
    <property type="entry name" value="Ribosome hibernation promotion factor-like"/>
    <property type="match status" value="1"/>
</dbReference>
<dbReference type="InterPro" id="IPR036567">
    <property type="entry name" value="RHF-like"/>
</dbReference>
<dbReference type="KEGG" id="ole:K0B96_15295"/>
<proteinExistence type="predicted"/>
<dbReference type="RefSeq" id="WP_220161753.1">
    <property type="nucleotide sequence ID" value="NZ_CP080507.1"/>
</dbReference>
<dbReference type="InterPro" id="IPR003489">
    <property type="entry name" value="RHF/RaiA"/>
</dbReference>
<dbReference type="EMBL" id="CP080507">
    <property type="protein sequence ID" value="QYM78649.1"/>
    <property type="molecule type" value="Genomic_DNA"/>
</dbReference>
<dbReference type="NCBIfam" id="TIGR00741">
    <property type="entry name" value="yfiA"/>
    <property type="match status" value="1"/>
</dbReference>
<keyword evidence="3" id="KW-1185">Reference proteome</keyword>